<reference evidence="2 3" key="1">
    <citation type="submission" date="2018-01" db="EMBL/GenBank/DDBJ databases">
        <title>Metagenomic assembled genomes from two thermal pools in the Uzon Caldera, Kamchatka, Russia.</title>
        <authorList>
            <person name="Wilkins L."/>
            <person name="Ettinger C."/>
        </authorList>
    </citation>
    <scope>NUCLEOTIDE SEQUENCE [LARGE SCALE GENOMIC DNA]</scope>
    <source>
        <strain evidence="2">ZAV-07</strain>
    </source>
</reference>
<dbReference type="Proteomes" id="UP000237040">
    <property type="component" value="Unassembled WGS sequence"/>
</dbReference>
<keyword evidence="2" id="KW-0378">Hydrolase</keyword>
<dbReference type="SMART" id="SM00849">
    <property type="entry name" value="Lactamase_B"/>
    <property type="match status" value="1"/>
</dbReference>
<organism evidence="2 3">
    <name type="scientific">Caldisericum exile</name>
    <dbReference type="NCBI Taxonomy" id="693075"/>
    <lineage>
        <taxon>Bacteria</taxon>
        <taxon>Pseudomonadati</taxon>
        <taxon>Caldisericota/Cryosericota group</taxon>
        <taxon>Caldisericota</taxon>
        <taxon>Caldisericia</taxon>
        <taxon>Caldisericales</taxon>
        <taxon>Caldisericaceae</taxon>
        <taxon>Caldisericum</taxon>
    </lineage>
</organism>
<name>A0A2J6WE86_9BACT</name>
<evidence type="ECO:0000313" key="3">
    <source>
        <dbReference type="Proteomes" id="UP000237040"/>
    </source>
</evidence>
<dbReference type="Pfam" id="PF07521">
    <property type="entry name" value="RMMBL"/>
    <property type="match status" value="1"/>
</dbReference>
<dbReference type="SUPFAM" id="SSF56281">
    <property type="entry name" value="Metallo-hydrolase/oxidoreductase"/>
    <property type="match status" value="1"/>
</dbReference>
<accession>A0A2J6WE86</accession>
<dbReference type="GO" id="GO:0016787">
    <property type="term" value="F:hydrolase activity"/>
    <property type="evidence" value="ECO:0007669"/>
    <property type="project" value="UniProtKB-KW"/>
</dbReference>
<sequence>MKIKIFDGHNVIGGNKIFVESKSGQSFILDFGKNFKQFSQYFEEFLTPRAGAGLHDFWKLNLIPHLKGLYREGLLYYVKDEVDKALTINPVAVFVSHGHMDHFGYISFLREDIPIIATPITHHIIKAYQDTGNQSFFEEFYIVSNVAFTNGVKEQKLKKDTGNKIERNFRYPKVSSKSENKVSFESEELGDFKYRVFEVDHSVLGASSIYFEVDGIKVAYTGDIRFHGKGAHKTEEFFEFLSQNGVDVLLIEGTRINENSLQKLDEPQLREEDIKQNAIKVVNSNKGKLVIADFGARNIERLEIFFEIAKETGRRLAITMKDAYLLNLLKSDGVNIIDEANIVIIESKREQNRAWTKEINKNDAYKDRFVTISEIGKSPQDYIVCYSFWDMPNLLDIEINGGAYIYSTSEAYTEEQMFDTHRLLNWISTFNLTPYGLEVGDDAIPTFTREYHVSGHASPRDLLKHIEIAKPRYIIPIHTENLLSYRDLLRSKLGYNFQIITETDQSGILTFDL</sequence>
<dbReference type="InterPro" id="IPR011108">
    <property type="entry name" value="RMMBL"/>
</dbReference>
<comment type="caution">
    <text evidence="2">The sequence shown here is derived from an EMBL/GenBank/DDBJ whole genome shotgun (WGS) entry which is preliminary data.</text>
</comment>
<protein>
    <submittedName>
        <fullName evidence="2">MBL fold metallo-hydrolase</fullName>
    </submittedName>
</protein>
<dbReference type="AlphaFoldDB" id="A0A2J6WE86"/>
<dbReference type="InterPro" id="IPR036866">
    <property type="entry name" value="RibonucZ/Hydroxyglut_hydro"/>
</dbReference>
<feature type="domain" description="Metallo-beta-lactamase" evidence="1">
    <location>
        <begin position="13"/>
        <end position="286"/>
    </location>
</feature>
<dbReference type="RefSeq" id="WP_424606955.1">
    <property type="nucleotide sequence ID" value="NZ_JBNARP010000027.1"/>
</dbReference>
<evidence type="ECO:0000259" key="1">
    <source>
        <dbReference type="SMART" id="SM00849"/>
    </source>
</evidence>
<dbReference type="PANTHER" id="PTHR43694:SF1">
    <property type="entry name" value="RIBONUCLEASE J"/>
    <property type="match status" value="1"/>
</dbReference>
<evidence type="ECO:0000313" key="2">
    <source>
        <dbReference type="EMBL" id="PMP67267.1"/>
    </source>
</evidence>
<dbReference type="Gene3D" id="3.60.15.10">
    <property type="entry name" value="Ribonuclease Z/Hydroxyacylglutathione hydrolase-like"/>
    <property type="match status" value="2"/>
</dbReference>
<dbReference type="PANTHER" id="PTHR43694">
    <property type="entry name" value="RIBONUCLEASE J"/>
    <property type="match status" value="1"/>
</dbReference>
<dbReference type="EMBL" id="PNIL01000052">
    <property type="protein sequence ID" value="PMP67267.1"/>
    <property type="molecule type" value="Genomic_DNA"/>
</dbReference>
<proteinExistence type="predicted"/>
<gene>
    <name evidence="2" type="ORF">C0189_03500</name>
</gene>
<dbReference type="InterPro" id="IPR001279">
    <property type="entry name" value="Metallo-B-lactamas"/>
</dbReference>